<organism evidence="3 4">
    <name type="scientific">Levilactobacillus suantsaiihabitans</name>
    <dbReference type="NCBI Taxonomy" id="2487722"/>
    <lineage>
        <taxon>Bacteria</taxon>
        <taxon>Bacillati</taxon>
        <taxon>Bacillota</taxon>
        <taxon>Bacilli</taxon>
        <taxon>Lactobacillales</taxon>
        <taxon>Lactobacillaceae</taxon>
        <taxon>Levilactobacillus</taxon>
    </lineage>
</organism>
<gene>
    <name evidence="3" type="ORF">EGT51_04715</name>
</gene>
<proteinExistence type="predicted"/>
<keyword evidence="3" id="KW-0132">Cell division</keyword>
<dbReference type="AlphaFoldDB" id="A0A4Z0J9Q7"/>
<evidence type="ECO:0000313" key="4">
    <source>
        <dbReference type="Proteomes" id="UP000297348"/>
    </source>
</evidence>
<feature type="binding site" evidence="1">
    <location>
        <begin position="147"/>
        <end position="154"/>
    </location>
    <ligand>
        <name>ATP</name>
        <dbReference type="ChEBI" id="CHEBI:30616"/>
    </ligand>
</feature>
<dbReference type="RefSeq" id="WP_135367607.1">
    <property type="nucleotide sequence ID" value="NZ_RKLX01000005.1"/>
</dbReference>
<keyword evidence="4" id="KW-1185">Reference proteome</keyword>
<evidence type="ECO:0000313" key="3">
    <source>
        <dbReference type="EMBL" id="TGD19473.1"/>
    </source>
</evidence>
<feature type="domain" description="FtsK" evidence="2">
    <location>
        <begin position="126"/>
        <end position="311"/>
    </location>
</feature>
<reference evidence="3 4" key="1">
    <citation type="submission" date="2018-10" db="EMBL/GenBank/DDBJ databases">
        <title>Lactobacillus sp. R7 and Lactobacillus sp. R19 isolated from fermented mustard green product of Taiwan.</title>
        <authorList>
            <person name="Lin S.-T."/>
        </authorList>
    </citation>
    <scope>NUCLEOTIDE SEQUENCE [LARGE SCALE GENOMIC DNA]</scope>
    <source>
        <strain evidence="3 4">BCRC 81129</strain>
    </source>
</reference>
<sequence>MKHLGLEETRTLLVQSLNMGLDIRGETTFTNSFDVIVSEDGFQFVPRIPAGYVLDDALYQRIFGIASGALYPYYTMLKQNGAYFVPLPENSVHTARAFFFPWLEGIPTRLDITDMEKFKSGIAEGVLPVMANLAISIGDIAHLVIAGNSGAGKSYALTYLLEMMKEQTTLKIVDPKMDAPTRWAEKNDVDVLIPDGDRSQNDFVNLVCDLLSEALQVVRTRQLALKDNARSQFTPYILVIDELLALTSSVSKSMKDTFFGLLSQVALLGRATGVKLILLSQRFDANALPVVVREQANVMIQLGNVNRKTTQFLLPDLSNLDGIVIPPGKGTGLIQIIDGKHPANVMPLLMPTYGEV</sequence>
<dbReference type="GO" id="GO:0005524">
    <property type="term" value="F:ATP binding"/>
    <property type="evidence" value="ECO:0007669"/>
    <property type="project" value="UniProtKB-UniRule"/>
</dbReference>
<accession>A0A4Z0J9Q7</accession>
<dbReference type="GO" id="GO:0003677">
    <property type="term" value="F:DNA binding"/>
    <property type="evidence" value="ECO:0007669"/>
    <property type="project" value="InterPro"/>
</dbReference>
<dbReference type="SUPFAM" id="SSF52540">
    <property type="entry name" value="P-loop containing nucleoside triphosphate hydrolases"/>
    <property type="match status" value="1"/>
</dbReference>
<dbReference type="Proteomes" id="UP000297348">
    <property type="component" value="Unassembled WGS sequence"/>
</dbReference>
<evidence type="ECO:0000259" key="2">
    <source>
        <dbReference type="PROSITE" id="PS50901"/>
    </source>
</evidence>
<dbReference type="PROSITE" id="PS50901">
    <property type="entry name" value="FTSK"/>
    <property type="match status" value="1"/>
</dbReference>
<keyword evidence="1" id="KW-0547">Nucleotide-binding</keyword>
<comment type="caution">
    <text evidence="3">The sequence shown here is derived from an EMBL/GenBank/DDBJ whole genome shotgun (WGS) entry which is preliminary data.</text>
</comment>
<dbReference type="GO" id="GO:0051301">
    <property type="term" value="P:cell division"/>
    <property type="evidence" value="ECO:0007669"/>
    <property type="project" value="UniProtKB-KW"/>
</dbReference>
<evidence type="ECO:0000256" key="1">
    <source>
        <dbReference type="PROSITE-ProRule" id="PRU00289"/>
    </source>
</evidence>
<dbReference type="Gene3D" id="3.40.50.300">
    <property type="entry name" value="P-loop containing nucleotide triphosphate hydrolases"/>
    <property type="match status" value="1"/>
</dbReference>
<dbReference type="EMBL" id="RKLX01000005">
    <property type="protein sequence ID" value="TGD19473.1"/>
    <property type="molecule type" value="Genomic_DNA"/>
</dbReference>
<keyword evidence="1" id="KW-0067">ATP-binding</keyword>
<dbReference type="InterPro" id="IPR027417">
    <property type="entry name" value="P-loop_NTPase"/>
</dbReference>
<name>A0A4Z0J9Q7_9LACO</name>
<dbReference type="OrthoDB" id="2231693at2"/>
<protein>
    <submittedName>
        <fullName evidence="3">Cell division protein FtsK</fullName>
    </submittedName>
</protein>
<dbReference type="InterPro" id="IPR002543">
    <property type="entry name" value="FtsK_dom"/>
</dbReference>
<keyword evidence="3" id="KW-0131">Cell cycle</keyword>